<name>A0A222FIN3_9GAMM</name>
<dbReference type="CDD" id="cd04301">
    <property type="entry name" value="NAT_SF"/>
    <property type="match status" value="1"/>
</dbReference>
<dbReference type="Pfam" id="PF13673">
    <property type="entry name" value="Acetyltransf_10"/>
    <property type="match status" value="1"/>
</dbReference>
<evidence type="ECO:0000259" key="1">
    <source>
        <dbReference type="PROSITE" id="PS51186"/>
    </source>
</evidence>
<dbReference type="OrthoDB" id="5355033at2"/>
<accession>A0A222FIN3</accession>
<evidence type="ECO:0000313" key="3">
    <source>
        <dbReference type="Proteomes" id="UP000202440"/>
    </source>
</evidence>
<evidence type="ECO:0000313" key="2">
    <source>
        <dbReference type="EMBL" id="ASP38512.1"/>
    </source>
</evidence>
<dbReference type="GO" id="GO:0016747">
    <property type="term" value="F:acyltransferase activity, transferring groups other than amino-acyl groups"/>
    <property type="evidence" value="ECO:0007669"/>
    <property type="project" value="InterPro"/>
</dbReference>
<dbReference type="PROSITE" id="PS51186">
    <property type="entry name" value="GNAT"/>
    <property type="match status" value="1"/>
</dbReference>
<dbReference type="InterPro" id="IPR016181">
    <property type="entry name" value="Acyl_CoA_acyltransferase"/>
</dbReference>
<dbReference type="RefSeq" id="WP_094059704.1">
    <property type="nucleotide sequence ID" value="NZ_CP022530.1"/>
</dbReference>
<keyword evidence="3" id="KW-1185">Reference proteome</keyword>
<dbReference type="KEGG" id="bsan:CHH28_07425"/>
<organism evidence="2 3">
    <name type="scientific">Bacterioplanes sanyensis</name>
    <dbReference type="NCBI Taxonomy" id="1249553"/>
    <lineage>
        <taxon>Bacteria</taxon>
        <taxon>Pseudomonadati</taxon>
        <taxon>Pseudomonadota</taxon>
        <taxon>Gammaproteobacteria</taxon>
        <taxon>Oceanospirillales</taxon>
        <taxon>Oceanospirillaceae</taxon>
        <taxon>Bacterioplanes</taxon>
    </lineage>
</organism>
<dbReference type="SUPFAM" id="SSF55729">
    <property type="entry name" value="Acyl-CoA N-acyltransferases (Nat)"/>
    <property type="match status" value="1"/>
</dbReference>
<gene>
    <name evidence="2" type="ORF">CHH28_07425</name>
</gene>
<dbReference type="PANTHER" id="PTHR43451:SF1">
    <property type="entry name" value="ACETYLTRANSFERASE"/>
    <property type="match status" value="1"/>
</dbReference>
<protein>
    <submittedName>
        <fullName evidence="2">Histone acetyltransferase</fullName>
    </submittedName>
</protein>
<proteinExistence type="predicted"/>
<keyword evidence="2" id="KW-0808">Transferase</keyword>
<dbReference type="Gene3D" id="3.40.630.30">
    <property type="match status" value="1"/>
</dbReference>
<feature type="domain" description="N-acetyltransferase" evidence="1">
    <location>
        <begin position="9"/>
        <end position="161"/>
    </location>
</feature>
<dbReference type="InterPro" id="IPR000182">
    <property type="entry name" value="GNAT_dom"/>
</dbReference>
<dbReference type="InterPro" id="IPR052564">
    <property type="entry name" value="N-acetyltrans/Recomb-assoc"/>
</dbReference>
<dbReference type="PANTHER" id="PTHR43451">
    <property type="entry name" value="ACETYLTRANSFERASE (GNAT) FAMILY PROTEIN"/>
    <property type="match status" value="1"/>
</dbReference>
<sequence>MLSRSCCQPQIHAYQAHYVDALVDVFCRAVHQIDERIYSEQQKRAWAPIPADKAFWQRRFATTKPFVALLYQRPVGFLELDAQGHIDSLYVDPDLQQQGIGRLLLTHAIDHAKQQPLPQLTVDASRCAKPLLEQQGFVEQHTQMRRSCGTMLVNHVMQKVL</sequence>
<dbReference type="Proteomes" id="UP000202440">
    <property type="component" value="Chromosome"/>
</dbReference>
<reference evidence="2 3" key="1">
    <citation type="submission" date="2017-07" db="EMBL/GenBank/DDBJ databases">
        <title>Annotated genome sequence of Bacterioplanes sanyensis isolated from Red Sea.</title>
        <authorList>
            <person name="Rehman Z.U."/>
        </authorList>
    </citation>
    <scope>NUCLEOTIDE SEQUENCE [LARGE SCALE GENOMIC DNA]</scope>
    <source>
        <strain evidence="2 3">NV9</strain>
    </source>
</reference>
<dbReference type="EMBL" id="CP022530">
    <property type="protein sequence ID" value="ASP38512.1"/>
    <property type="molecule type" value="Genomic_DNA"/>
</dbReference>
<dbReference type="AlphaFoldDB" id="A0A222FIN3"/>